<reference evidence="8" key="2">
    <citation type="submission" date="2020-09" db="EMBL/GenBank/DDBJ databases">
        <authorList>
            <person name="Sun Q."/>
            <person name="Zhou Y."/>
        </authorList>
    </citation>
    <scope>NUCLEOTIDE SEQUENCE</scope>
    <source>
        <strain evidence="8">CGMCC 4.3508</strain>
    </source>
</reference>
<reference evidence="8" key="1">
    <citation type="journal article" date="2014" name="Int. J. Syst. Evol. Microbiol.">
        <title>Complete genome sequence of Corynebacterium casei LMG S-19264T (=DSM 44701T), isolated from a smear-ripened cheese.</title>
        <authorList>
            <consortium name="US DOE Joint Genome Institute (JGI-PGF)"/>
            <person name="Walter F."/>
            <person name="Albersmeier A."/>
            <person name="Kalinowski J."/>
            <person name="Ruckert C."/>
        </authorList>
    </citation>
    <scope>NUCLEOTIDE SEQUENCE</scope>
    <source>
        <strain evidence="8">CGMCC 4.3508</strain>
    </source>
</reference>
<feature type="compositionally biased region" description="Polar residues" evidence="7">
    <location>
        <begin position="34"/>
        <end position="43"/>
    </location>
</feature>
<name>A0A917VRF4_9NOCA</name>
<evidence type="ECO:0000256" key="2">
    <source>
        <dbReference type="ARBA" id="ARBA00012031"/>
    </source>
</evidence>
<dbReference type="SUPFAM" id="SSF56399">
    <property type="entry name" value="ADP-ribosylation"/>
    <property type="match status" value="1"/>
</dbReference>
<evidence type="ECO:0000256" key="5">
    <source>
        <dbReference type="ARBA" id="ARBA00022695"/>
    </source>
</evidence>
<evidence type="ECO:0000256" key="6">
    <source>
        <dbReference type="ARBA" id="ARBA00047597"/>
    </source>
</evidence>
<dbReference type="GO" id="GO:0106274">
    <property type="term" value="F:NAD+-protein-arginine ADP-ribosyltransferase activity"/>
    <property type="evidence" value="ECO:0007669"/>
    <property type="project" value="UniProtKB-EC"/>
</dbReference>
<evidence type="ECO:0000256" key="1">
    <source>
        <dbReference type="ARBA" id="ARBA00009558"/>
    </source>
</evidence>
<evidence type="ECO:0000313" key="8">
    <source>
        <dbReference type="EMBL" id="GGL06957.1"/>
    </source>
</evidence>
<keyword evidence="5" id="KW-0548">Nucleotidyltransferase</keyword>
<comment type="catalytic activity">
    <reaction evidence="6">
        <text>L-arginyl-[protein] + NAD(+) = N(omega)-(ADP-D-ribosyl)-L-arginyl-[protein] + nicotinamide + H(+)</text>
        <dbReference type="Rhea" id="RHEA:19149"/>
        <dbReference type="Rhea" id="RHEA-COMP:10532"/>
        <dbReference type="Rhea" id="RHEA-COMP:15087"/>
        <dbReference type="ChEBI" id="CHEBI:15378"/>
        <dbReference type="ChEBI" id="CHEBI:17154"/>
        <dbReference type="ChEBI" id="CHEBI:29965"/>
        <dbReference type="ChEBI" id="CHEBI:57540"/>
        <dbReference type="ChEBI" id="CHEBI:142554"/>
        <dbReference type="EC" id="2.4.2.31"/>
    </reaction>
</comment>
<comment type="caution">
    <text evidence="8">The sequence shown here is derived from an EMBL/GenBank/DDBJ whole genome shotgun (WGS) entry which is preliminary data.</text>
</comment>
<evidence type="ECO:0000313" key="9">
    <source>
        <dbReference type="Proteomes" id="UP000638263"/>
    </source>
</evidence>
<comment type="similarity">
    <text evidence="1">Belongs to the Arg-specific ADP-ribosyltransferase family.</text>
</comment>
<dbReference type="Proteomes" id="UP000638263">
    <property type="component" value="Unassembled WGS sequence"/>
</dbReference>
<dbReference type="Gene3D" id="3.90.176.10">
    <property type="entry name" value="Toxin ADP-ribosyltransferase, Chain A, domain 1"/>
    <property type="match status" value="1"/>
</dbReference>
<dbReference type="Pfam" id="PF01129">
    <property type="entry name" value="ART"/>
    <property type="match status" value="1"/>
</dbReference>
<evidence type="ECO:0000256" key="7">
    <source>
        <dbReference type="SAM" id="MobiDB-lite"/>
    </source>
</evidence>
<dbReference type="EMBL" id="BMMH01000003">
    <property type="protein sequence ID" value="GGL06957.1"/>
    <property type="molecule type" value="Genomic_DNA"/>
</dbReference>
<keyword evidence="4" id="KW-0808">Transferase</keyword>
<feature type="compositionally biased region" description="Basic and acidic residues" evidence="7">
    <location>
        <begin position="11"/>
        <end position="29"/>
    </location>
</feature>
<sequence>MSTGAAGMSRKGAEFVRESEQLPDADRLGDGVVSKSNSSTTESGPAHPSAQGNRRDENPSTESSRITDRDIGVIQKMTAGTDLFERIGRGLRSGNLSPSDRAFVEELRTAIAKLRSYSGTVFRGAHLYLDALARYQKGSIVTEPAFTSTSKRKSGAFGGNTHFKIRSSTGKVLGRYSAKPHEKEVIFPPGTRFEVVDVKYNKHWRRTDIELVDRGIAG</sequence>
<evidence type="ECO:0000256" key="4">
    <source>
        <dbReference type="ARBA" id="ARBA00022679"/>
    </source>
</evidence>
<keyword evidence="9" id="KW-1185">Reference proteome</keyword>
<protein>
    <recommendedName>
        <fullName evidence="2">NAD(+)--protein-arginine ADP-ribosyltransferase</fullName>
        <ecNumber evidence="2">2.4.2.31</ecNumber>
    </recommendedName>
</protein>
<dbReference type="InterPro" id="IPR000768">
    <property type="entry name" value="ART"/>
</dbReference>
<evidence type="ECO:0000256" key="3">
    <source>
        <dbReference type="ARBA" id="ARBA00022676"/>
    </source>
</evidence>
<dbReference type="GO" id="GO:0016779">
    <property type="term" value="F:nucleotidyltransferase activity"/>
    <property type="evidence" value="ECO:0007669"/>
    <property type="project" value="UniProtKB-KW"/>
</dbReference>
<keyword evidence="3" id="KW-0328">Glycosyltransferase</keyword>
<gene>
    <name evidence="8" type="ORF">GCM10011588_21730</name>
</gene>
<organism evidence="8 9">
    <name type="scientific">Nocardia jinanensis</name>
    <dbReference type="NCBI Taxonomy" id="382504"/>
    <lineage>
        <taxon>Bacteria</taxon>
        <taxon>Bacillati</taxon>
        <taxon>Actinomycetota</taxon>
        <taxon>Actinomycetes</taxon>
        <taxon>Mycobacteriales</taxon>
        <taxon>Nocardiaceae</taxon>
        <taxon>Nocardia</taxon>
    </lineage>
</organism>
<dbReference type="EC" id="2.4.2.31" evidence="2"/>
<accession>A0A917VRF4</accession>
<feature type="region of interest" description="Disordered" evidence="7">
    <location>
        <begin position="1"/>
        <end position="72"/>
    </location>
</feature>
<dbReference type="AlphaFoldDB" id="A0A917VRF4"/>
<proteinExistence type="inferred from homology"/>
<dbReference type="RefSeq" id="WP_058854232.1">
    <property type="nucleotide sequence ID" value="NZ_BMMH01000003.1"/>
</dbReference>
<dbReference type="PROSITE" id="PS51996">
    <property type="entry name" value="TR_MART"/>
    <property type="match status" value="1"/>
</dbReference>